<accession>B5HT96</accession>
<dbReference type="Gene3D" id="3.40.50.1820">
    <property type="entry name" value="alpha/beta hydrolase"/>
    <property type="match status" value="1"/>
</dbReference>
<gene>
    <name evidence="1" type="ORF">SSEG_09054</name>
</gene>
<dbReference type="EMBL" id="CM000951">
    <property type="protein sequence ID" value="EDY56051.1"/>
    <property type="molecule type" value="Genomic_DNA"/>
</dbReference>
<dbReference type="HOGENOM" id="CLU_1015351_0_0_11"/>
<reference evidence="1" key="1">
    <citation type="submission" date="2009-10" db="EMBL/GenBank/DDBJ databases">
        <title>The genome sequence of Streptomyces sviceus strain ATCC 29083.</title>
        <authorList>
            <consortium name="The Broad Institute Genome Sequencing Platform"/>
            <consortium name="Broad Institute Microbial Sequencing Center"/>
            <person name="Fischbach M."/>
            <person name="Godfrey P."/>
            <person name="Ward D."/>
            <person name="Young S."/>
            <person name="Zeng Q."/>
            <person name="Koehrsen M."/>
            <person name="Alvarado L."/>
            <person name="Berlin A.M."/>
            <person name="Bochicchio J."/>
            <person name="Borenstein D."/>
            <person name="Chapman S.B."/>
            <person name="Chen Z."/>
            <person name="Engels R."/>
            <person name="Freedman E."/>
            <person name="Gellesch M."/>
            <person name="Goldberg J."/>
            <person name="Griggs A."/>
            <person name="Gujja S."/>
            <person name="Heilman E.R."/>
            <person name="Heiman D.I."/>
            <person name="Hepburn T.A."/>
            <person name="Howarth C."/>
            <person name="Jen D."/>
            <person name="Larson L."/>
            <person name="Lewis B."/>
            <person name="Mehta T."/>
            <person name="Park D."/>
            <person name="Pearson M."/>
            <person name="Richards J."/>
            <person name="Roberts A."/>
            <person name="Saif S."/>
            <person name="Shea T.D."/>
            <person name="Shenoy N."/>
            <person name="Sisk P."/>
            <person name="Stolte C."/>
            <person name="Sykes S.N."/>
            <person name="Thomson T."/>
            <person name="Walk T."/>
            <person name="White J."/>
            <person name="Yandava C."/>
            <person name="Straight P."/>
            <person name="Clardy J."/>
            <person name="Hung D."/>
            <person name="Kolter R."/>
            <person name="Mekalanos J."/>
            <person name="Walker S."/>
            <person name="Walsh C.T."/>
            <person name="Wieland-Brown L.C."/>
            <person name="Haas B."/>
            <person name="Nusbaum C."/>
            <person name="Birren B."/>
        </authorList>
    </citation>
    <scope>NUCLEOTIDE SEQUENCE [LARGE SCALE GENOMIC DNA]</scope>
    <source>
        <strain evidence="1">ATCC 29083</strain>
    </source>
</reference>
<protein>
    <recommendedName>
        <fullName evidence="3">Thioesterase domain-containing protein</fullName>
    </recommendedName>
</protein>
<evidence type="ECO:0000313" key="2">
    <source>
        <dbReference type="Proteomes" id="UP000002785"/>
    </source>
</evidence>
<dbReference type="Proteomes" id="UP000002785">
    <property type="component" value="Chromosome"/>
</dbReference>
<dbReference type="AlphaFoldDB" id="B5HT96"/>
<name>B5HT96_STRX2</name>
<dbReference type="SUPFAM" id="SSF53474">
    <property type="entry name" value="alpha/beta-Hydrolases"/>
    <property type="match status" value="1"/>
</dbReference>
<keyword evidence="2" id="KW-1185">Reference proteome</keyword>
<evidence type="ECO:0008006" key="3">
    <source>
        <dbReference type="Google" id="ProtNLM"/>
    </source>
</evidence>
<dbReference type="InterPro" id="IPR029058">
    <property type="entry name" value="AB_hydrolase_fold"/>
</dbReference>
<dbReference type="eggNOG" id="ENOG5031XAV">
    <property type="taxonomic scope" value="Bacteria"/>
</dbReference>
<dbReference type="ESTHER" id="9acto-b5ht96">
    <property type="family name" value="6_AlphaBeta_hydrolase"/>
</dbReference>
<evidence type="ECO:0000313" key="1">
    <source>
        <dbReference type="EMBL" id="EDY56051.1"/>
    </source>
</evidence>
<sequence length="274" mass="28910">MMMERAWERLADGSGTPVLVVDFLQFTAARSLGSVLAAQGGGRPVFRADPVGLLTRSRNCVGITELADEYAKLCAGLTAFTGRPPLVVGYCSAAALALRVAERLGGPCGPPCHCVLVQPTWPTGRKAWEEFESFRAQWADGEPPAPWGPCPDGEEPEAALGHMMAVLETETAAAATRRGLGTPEGQDLLHDLLDRYRAWLGFQLTVAHDVRAGPAPAIAPRLVGGNDDRLGLPWPDSRPPRTVYLPVAGQDLLEAAELPAAVLSATGDEGSGGL</sequence>
<proteinExistence type="predicted"/>
<organism evidence="1 2">
    <name type="scientific">Streptomyces sviceus (strain ATCC 29083 / DSM 924 / JCM 4929 / NBRC 13980 / NCIMB 11184 / NRRL 5439 / UC 5370)</name>
    <dbReference type="NCBI Taxonomy" id="463191"/>
    <lineage>
        <taxon>Bacteria</taxon>
        <taxon>Bacillati</taxon>
        <taxon>Actinomycetota</taxon>
        <taxon>Actinomycetes</taxon>
        <taxon>Kitasatosporales</taxon>
        <taxon>Streptomycetaceae</taxon>
        <taxon>Streptomyces</taxon>
    </lineage>
</organism>